<reference evidence="1" key="1">
    <citation type="submission" date="2019-06" db="EMBL/GenBank/DDBJ databases">
        <authorList>
            <person name="Zheng W."/>
        </authorList>
    </citation>
    <scope>NUCLEOTIDE SEQUENCE</scope>
    <source>
        <strain evidence="1">QDHG01</strain>
    </source>
</reference>
<dbReference type="EMBL" id="RRYP01033886">
    <property type="protein sequence ID" value="TNV70682.1"/>
    <property type="molecule type" value="Genomic_DNA"/>
</dbReference>
<evidence type="ECO:0000313" key="1">
    <source>
        <dbReference type="EMBL" id="TNV70682.1"/>
    </source>
</evidence>
<organism evidence="1 2">
    <name type="scientific">Halteria grandinella</name>
    <dbReference type="NCBI Taxonomy" id="5974"/>
    <lineage>
        <taxon>Eukaryota</taxon>
        <taxon>Sar</taxon>
        <taxon>Alveolata</taxon>
        <taxon>Ciliophora</taxon>
        <taxon>Intramacronucleata</taxon>
        <taxon>Spirotrichea</taxon>
        <taxon>Stichotrichia</taxon>
        <taxon>Sporadotrichida</taxon>
        <taxon>Halteriidae</taxon>
        <taxon>Halteria</taxon>
    </lineage>
</organism>
<dbReference type="Proteomes" id="UP000785679">
    <property type="component" value="Unassembled WGS sequence"/>
</dbReference>
<accession>A0A8J8STR8</accession>
<evidence type="ECO:0000313" key="2">
    <source>
        <dbReference type="Proteomes" id="UP000785679"/>
    </source>
</evidence>
<name>A0A8J8STR8_HALGN</name>
<proteinExistence type="predicted"/>
<comment type="caution">
    <text evidence="1">The sequence shown here is derived from an EMBL/GenBank/DDBJ whole genome shotgun (WGS) entry which is preliminary data.</text>
</comment>
<keyword evidence="2" id="KW-1185">Reference proteome</keyword>
<gene>
    <name evidence="1" type="ORF">FGO68_gene10867</name>
</gene>
<sequence>MTPIESSLYSSTDSLEMRDKIFSLRHSFPKSSLVRDSLILLLSAMEGFTSLPTDLSLMYQVYFAWWISDIMMWTSTPQSIVNSISFLSRPLLRLWQVIYCNKQVSVGYKMTRIQLICQQNEFRAAHDLQIFYQDQIMILVYINLPFVFSHFRSAEYHQSSSFPFLHSFVQESM</sequence>
<protein>
    <submittedName>
        <fullName evidence="1">Uncharacterized protein</fullName>
    </submittedName>
</protein>
<dbReference type="AlphaFoldDB" id="A0A8J8STR8"/>